<dbReference type="WBParaSite" id="MBELARI_LOCUS18085">
    <property type="protein sequence ID" value="MBELARI_LOCUS18085"/>
    <property type="gene ID" value="MBELARI_LOCUS18085"/>
</dbReference>
<dbReference type="FunFam" id="2.30.29.30:FF:000017">
    <property type="entry name" value="FACT complex subunit SPT16"/>
    <property type="match status" value="1"/>
</dbReference>
<dbReference type="SUPFAM" id="SSF50729">
    <property type="entry name" value="PH domain-like"/>
    <property type="match status" value="1"/>
</dbReference>
<evidence type="ECO:0000256" key="11">
    <source>
        <dbReference type="SAM" id="MobiDB-lite"/>
    </source>
</evidence>
<evidence type="ECO:0000256" key="4">
    <source>
        <dbReference type="ARBA" id="ARBA00022763"/>
    </source>
</evidence>
<dbReference type="Pfam" id="PF00557">
    <property type="entry name" value="Peptidase_M24"/>
    <property type="match status" value="1"/>
</dbReference>
<evidence type="ECO:0000256" key="8">
    <source>
        <dbReference type="ARBA" id="ARBA00023204"/>
    </source>
</evidence>
<proteinExistence type="inferred from homology"/>
<dbReference type="GO" id="GO:0006368">
    <property type="term" value="P:transcription elongation by RNA polymerase II"/>
    <property type="evidence" value="ECO:0007669"/>
    <property type="project" value="TreeGrafter"/>
</dbReference>
<dbReference type="Gene3D" id="3.90.230.10">
    <property type="entry name" value="Creatinase/methionine aminopeptidase superfamily"/>
    <property type="match status" value="1"/>
</dbReference>
<evidence type="ECO:0000256" key="5">
    <source>
        <dbReference type="ARBA" id="ARBA00023015"/>
    </source>
</evidence>
<dbReference type="SMART" id="SM01287">
    <property type="entry name" value="Rtt106"/>
    <property type="match status" value="1"/>
</dbReference>
<keyword evidence="6" id="KW-0175">Coiled coil</keyword>
<evidence type="ECO:0000256" key="10">
    <source>
        <dbReference type="RuleBase" id="RU367052"/>
    </source>
</evidence>
<evidence type="ECO:0000256" key="1">
    <source>
        <dbReference type="ARBA" id="ARBA00010779"/>
    </source>
</evidence>
<dbReference type="InterPro" id="IPR000994">
    <property type="entry name" value="Pept_M24"/>
</dbReference>
<evidence type="ECO:0000256" key="7">
    <source>
        <dbReference type="ARBA" id="ARBA00023163"/>
    </source>
</evidence>
<comment type="subunit">
    <text evidence="10">Component of the FACT complex.</text>
</comment>
<comment type="function">
    <text evidence="10">Component of the FACT complex, a general chromatin factor that acts to reorganize nucleosomes. The FACT complex is involved in multiple processes that require DNA as a template such as mRNA elongation, DNA replication and DNA repair. During transcription elongation the FACT complex acts as a histone chaperone that both destabilizes and restores nucleosomal structure. It facilitates the passage of RNA polymerase II and transcription by promoting the dissociation of one histone H2A-H2B dimer from the nucleosome, then subsequently promotes the reestablishment of the nucleosome following the passage of RNA polymerase II.</text>
</comment>
<keyword evidence="7 10" id="KW-0804">Transcription</keyword>
<keyword evidence="5 10" id="KW-0805">Transcription regulation</keyword>
<keyword evidence="4 10" id="KW-0227">DNA damage</keyword>
<comment type="similarity">
    <text evidence="1 10">Belongs to the peptidase M24 family. SPT16 subfamily.</text>
</comment>
<evidence type="ECO:0000256" key="2">
    <source>
        <dbReference type="ARBA" id="ARBA00022454"/>
    </source>
</evidence>
<dbReference type="Gene3D" id="2.30.29.150">
    <property type="match status" value="1"/>
</dbReference>
<dbReference type="SMART" id="SM01286">
    <property type="entry name" value="SPT16"/>
    <property type="match status" value="1"/>
</dbReference>
<evidence type="ECO:0000313" key="15">
    <source>
        <dbReference type="WBParaSite" id="MBELARI_LOCUS18085"/>
    </source>
</evidence>
<dbReference type="GO" id="GO:0035101">
    <property type="term" value="C:FACT complex"/>
    <property type="evidence" value="ECO:0007669"/>
    <property type="project" value="UniProtKB-UniRule"/>
</dbReference>
<dbReference type="InterPro" id="IPR036005">
    <property type="entry name" value="Creatinase/aminopeptidase-like"/>
</dbReference>
<accession>A0AAF3EV77</accession>
<dbReference type="PANTHER" id="PTHR13980:SF15">
    <property type="entry name" value="FACT COMPLEX SUBUNIT SPT16"/>
    <property type="match status" value="1"/>
</dbReference>
<dbReference type="Gene3D" id="2.30.29.210">
    <property type="entry name" value="FACT complex subunit Spt16p/Cdc68p"/>
    <property type="match status" value="1"/>
</dbReference>
<protein>
    <recommendedName>
        <fullName evidence="10">FACT complex subunit</fullName>
    </recommendedName>
</protein>
<evidence type="ECO:0000256" key="9">
    <source>
        <dbReference type="ARBA" id="ARBA00023242"/>
    </source>
</evidence>
<feature type="compositionally biased region" description="Acidic residues" evidence="11">
    <location>
        <begin position="517"/>
        <end position="553"/>
    </location>
</feature>
<evidence type="ECO:0000313" key="14">
    <source>
        <dbReference type="Proteomes" id="UP000887575"/>
    </source>
</evidence>
<keyword evidence="9 10" id="KW-0539">Nucleus</keyword>
<dbReference type="AlphaFoldDB" id="A0AAF3EV77"/>
<dbReference type="InterPro" id="IPR056595">
    <property type="entry name" value="Fact-SPT16_PH"/>
</dbReference>
<dbReference type="Proteomes" id="UP000887575">
    <property type="component" value="Unassembled WGS sequence"/>
</dbReference>
<dbReference type="Pfam" id="PF08512">
    <property type="entry name" value="Rttp106-like_middle"/>
    <property type="match status" value="1"/>
</dbReference>
<dbReference type="InterPro" id="IPR013953">
    <property type="entry name" value="FACT_SPT16_M"/>
</dbReference>
<dbReference type="Pfam" id="PF08644">
    <property type="entry name" value="SPT16"/>
    <property type="match status" value="1"/>
</dbReference>
<dbReference type="SUPFAM" id="SSF55920">
    <property type="entry name" value="Creatinase/aminopeptidase"/>
    <property type="match status" value="1"/>
</dbReference>
<keyword evidence="3 10" id="KW-0235">DNA replication</keyword>
<organism evidence="14 15">
    <name type="scientific">Mesorhabditis belari</name>
    <dbReference type="NCBI Taxonomy" id="2138241"/>
    <lineage>
        <taxon>Eukaryota</taxon>
        <taxon>Metazoa</taxon>
        <taxon>Ecdysozoa</taxon>
        <taxon>Nematoda</taxon>
        <taxon>Chromadorea</taxon>
        <taxon>Rhabditida</taxon>
        <taxon>Rhabditina</taxon>
        <taxon>Rhabditomorpha</taxon>
        <taxon>Rhabditoidea</taxon>
        <taxon>Rhabditidae</taxon>
        <taxon>Mesorhabditinae</taxon>
        <taxon>Mesorhabditis</taxon>
    </lineage>
</organism>
<comment type="subcellular location">
    <subcellularLocation>
        <location evidence="10">Nucleus</location>
    </subcellularLocation>
    <subcellularLocation>
        <location evidence="10">Chromosome</location>
    </subcellularLocation>
</comment>
<sequence>MTTFGCRLESYCSNLSRTMLVDPSRELEGVYENVRLIQTAVIEALKPGRKLSEVYQIGIEACKRQDASLLDKLFSKEFGFSTGVEFRESRYTISPKCDEKVREGMVFIVQISVGDLKNPGVKDEQAKETQEFEQPEVKKAKNVSYKNYEKFPQDEEIDTLMIHVDHHHDSVILPLYGVPVPFHISMIKNCSTWIENDTMYLRINFAHPGGNVGKTSAPSDNLYNAFLLINEMRKKFKTKEAEEREKEGAVKQDKLIIAANQVNPKLKDLCVRPNIIAKRDSGTLEAHTNGFRYTALRGDEIDVLYNNIRHAFFQPCDNEMIILLHFHLKNPVLWGKKIYGDIQFFTEVEEITTNLGKYPHIQDRDAVASEQMKREMLNQTFQAFCDEVLKPTSSCLVNLTESPVFVVRLDDVERVHFERVSIQLKNFDLVFIFKDYHRKTQMIQQIPKASLDIVKEWLNSCDLKYTEGIQSLNWPKIMKTIVDDPVEFFETGGWSFLDPFSDDEDESDESDFLSWDEESYFDDSDSDPDSDENESEEETTESEENDPSLDSDESQAKAAEDEWDILKDKTKWKKFATVDKAKMRRREGEGRL</sequence>
<dbReference type="GO" id="GO:0006281">
    <property type="term" value="P:DNA repair"/>
    <property type="evidence" value="ECO:0007669"/>
    <property type="project" value="UniProtKB-UniRule"/>
</dbReference>
<dbReference type="InterPro" id="IPR040258">
    <property type="entry name" value="Spt16"/>
</dbReference>
<keyword evidence="2 10" id="KW-0158">Chromosome</keyword>
<feature type="region of interest" description="Disordered" evidence="11">
    <location>
        <begin position="517"/>
        <end position="562"/>
    </location>
</feature>
<dbReference type="GO" id="GO:0031491">
    <property type="term" value="F:nucleosome binding"/>
    <property type="evidence" value="ECO:0007669"/>
    <property type="project" value="TreeGrafter"/>
</dbReference>
<reference evidence="15" key="1">
    <citation type="submission" date="2024-02" db="UniProtKB">
        <authorList>
            <consortium name="WormBaseParasite"/>
        </authorList>
    </citation>
    <scope>IDENTIFICATION</scope>
</reference>
<dbReference type="PANTHER" id="PTHR13980">
    <property type="entry name" value="CDC68 RELATED"/>
    <property type="match status" value="1"/>
</dbReference>
<feature type="domain" description="Histone chaperone RTT106/FACT complex subunit SPT16-like middle" evidence="13">
    <location>
        <begin position="380"/>
        <end position="468"/>
    </location>
</feature>
<name>A0AAF3EV77_9BILA</name>
<evidence type="ECO:0000256" key="6">
    <source>
        <dbReference type="ARBA" id="ARBA00023054"/>
    </source>
</evidence>
<feature type="domain" description="FACT complex subunit SPT16 middle" evidence="12">
    <location>
        <begin position="162"/>
        <end position="293"/>
    </location>
</feature>
<dbReference type="InterPro" id="IPR013719">
    <property type="entry name" value="RTT106/SPT16-like_middle_dom"/>
</dbReference>
<evidence type="ECO:0000259" key="13">
    <source>
        <dbReference type="SMART" id="SM01287"/>
    </source>
</evidence>
<keyword evidence="14" id="KW-1185">Reference proteome</keyword>
<evidence type="ECO:0000259" key="12">
    <source>
        <dbReference type="SMART" id="SM01286"/>
    </source>
</evidence>
<keyword evidence="8 10" id="KW-0234">DNA repair</keyword>
<dbReference type="GO" id="GO:0006260">
    <property type="term" value="P:DNA replication"/>
    <property type="evidence" value="ECO:0007669"/>
    <property type="project" value="UniProtKB-KW"/>
</dbReference>
<dbReference type="Pfam" id="PF24824">
    <property type="entry name" value="PH_SPT16"/>
    <property type="match status" value="1"/>
</dbReference>
<evidence type="ECO:0000256" key="3">
    <source>
        <dbReference type="ARBA" id="ARBA00022705"/>
    </source>
</evidence>